<sequence length="186" mass="21029">MVSEGLWHFLVENRPFRRQQQRKIADLNKPDRYVTATRSTHILRSIFSGRNKYTCTPFRPRHGSIHKSTINANKSDGRPPEEYHMTAAANTLKFGERPPVPKHPPRGIGGKKPTSQPPATERRERERERTPTGNYFCVFFRAGDDAFGVRSSTGCFGMAKQASDVEEKLFRAGETERDSGGQIPSP</sequence>
<dbReference type="Proteomes" id="UP000625711">
    <property type="component" value="Unassembled WGS sequence"/>
</dbReference>
<gene>
    <name evidence="2" type="ORF">GWI33_013023</name>
</gene>
<reference evidence="2" key="1">
    <citation type="submission" date="2020-08" db="EMBL/GenBank/DDBJ databases">
        <title>Genome sequencing and assembly of the red palm weevil Rhynchophorus ferrugineus.</title>
        <authorList>
            <person name="Dias G.B."/>
            <person name="Bergman C.M."/>
            <person name="Manee M."/>
        </authorList>
    </citation>
    <scope>NUCLEOTIDE SEQUENCE</scope>
    <source>
        <strain evidence="2">AA-2017</strain>
        <tissue evidence="2">Whole larva</tissue>
    </source>
</reference>
<evidence type="ECO:0000313" key="2">
    <source>
        <dbReference type="EMBL" id="KAF7274306.1"/>
    </source>
</evidence>
<feature type="region of interest" description="Disordered" evidence="1">
    <location>
        <begin position="91"/>
        <end position="129"/>
    </location>
</feature>
<organism evidence="2 3">
    <name type="scientific">Rhynchophorus ferrugineus</name>
    <name type="common">Red palm weevil</name>
    <name type="synonym">Curculio ferrugineus</name>
    <dbReference type="NCBI Taxonomy" id="354439"/>
    <lineage>
        <taxon>Eukaryota</taxon>
        <taxon>Metazoa</taxon>
        <taxon>Ecdysozoa</taxon>
        <taxon>Arthropoda</taxon>
        <taxon>Hexapoda</taxon>
        <taxon>Insecta</taxon>
        <taxon>Pterygota</taxon>
        <taxon>Neoptera</taxon>
        <taxon>Endopterygota</taxon>
        <taxon>Coleoptera</taxon>
        <taxon>Polyphaga</taxon>
        <taxon>Cucujiformia</taxon>
        <taxon>Curculionidae</taxon>
        <taxon>Dryophthorinae</taxon>
        <taxon>Rhynchophorus</taxon>
    </lineage>
</organism>
<keyword evidence="3" id="KW-1185">Reference proteome</keyword>
<name>A0A834MAC9_RHYFE</name>
<comment type="caution">
    <text evidence="2">The sequence shown here is derived from an EMBL/GenBank/DDBJ whole genome shotgun (WGS) entry which is preliminary data.</text>
</comment>
<protein>
    <submittedName>
        <fullName evidence="2">Uncharacterized protein</fullName>
    </submittedName>
</protein>
<evidence type="ECO:0000256" key="1">
    <source>
        <dbReference type="SAM" id="MobiDB-lite"/>
    </source>
</evidence>
<proteinExistence type="predicted"/>
<feature type="compositionally biased region" description="Basic and acidic residues" evidence="1">
    <location>
        <begin position="120"/>
        <end position="129"/>
    </location>
</feature>
<evidence type="ECO:0000313" key="3">
    <source>
        <dbReference type="Proteomes" id="UP000625711"/>
    </source>
</evidence>
<accession>A0A834MAC9</accession>
<dbReference type="AlphaFoldDB" id="A0A834MAC9"/>
<dbReference type="EMBL" id="JAACXV010012926">
    <property type="protein sequence ID" value="KAF7274306.1"/>
    <property type="molecule type" value="Genomic_DNA"/>
</dbReference>